<dbReference type="AlphaFoldDB" id="A0AAN9T9R5"/>
<dbReference type="SMART" id="SM00336">
    <property type="entry name" value="BBOX"/>
    <property type="match status" value="2"/>
</dbReference>
<evidence type="ECO:0000256" key="4">
    <source>
        <dbReference type="ARBA" id="ARBA00022771"/>
    </source>
</evidence>
<dbReference type="GO" id="GO:0005634">
    <property type="term" value="C:nucleus"/>
    <property type="evidence" value="ECO:0007669"/>
    <property type="project" value="UniProtKB-SubCell"/>
</dbReference>
<dbReference type="EMBL" id="JAYMYS010000001">
    <property type="protein sequence ID" value="KAK7410195.1"/>
    <property type="molecule type" value="Genomic_DNA"/>
</dbReference>
<evidence type="ECO:0000259" key="10">
    <source>
        <dbReference type="PROSITE" id="PS51017"/>
    </source>
</evidence>
<evidence type="ECO:0000256" key="6">
    <source>
        <dbReference type="ARBA" id="ARBA00023242"/>
    </source>
</evidence>
<gene>
    <name evidence="11" type="ORF">VNO78_00792</name>
</gene>
<proteinExistence type="inferred from homology"/>
<keyword evidence="12" id="KW-1185">Reference proteome</keyword>
<comment type="caution">
    <text evidence="11">The sequence shown here is derived from an EMBL/GenBank/DDBJ whole genome shotgun (WGS) entry which is preliminary data.</text>
</comment>
<dbReference type="Pfam" id="PF00643">
    <property type="entry name" value="zf-B_box"/>
    <property type="match status" value="1"/>
</dbReference>
<dbReference type="InterPro" id="IPR045281">
    <property type="entry name" value="CONSTANS-like"/>
</dbReference>
<evidence type="ECO:0008006" key="13">
    <source>
        <dbReference type="Google" id="ProtNLM"/>
    </source>
</evidence>
<dbReference type="InterPro" id="IPR000315">
    <property type="entry name" value="Znf_B-box"/>
</dbReference>
<keyword evidence="5" id="KW-0862">Zinc</keyword>
<evidence type="ECO:0000259" key="9">
    <source>
        <dbReference type="PROSITE" id="PS50119"/>
    </source>
</evidence>
<sequence length="409" mass="45025">MSDGGVRRRIGDGIHQRLRRGRRSGVDVEKDEAWKGVGIWQGPNSKPKRLVLKLEAIPTPKFCAPPDRVGLTPLDLFHIITPPIHTRIKHITGRKPPTMASKLCDSCKSATATLYCRPDAAFLCGACDSKVHAANKLASRHPRVSLCEVCEQAPAHVTCKADAAALCLACDRDIHNANPLASRHERLPVTPFFESVHSVKASSPINFLDDHRFFSDADPDVSTEEAEAASWLLPNPKTDLNSSQYLFSDSEPVPYIDLDYAAVDPKAEQKSSATADGVVPVQSNYEPFAYGYKYNSSLSQSQSQMSHSVSSSSMEVGVVPDGNTMSEISNCSYNKVAPVTVTVTAQFSAADREARVLRYREKRKNRKFEKTIRYASRKAYAETRPRIKGRFAKRTDVDPLAGYGVVPSC</sequence>
<keyword evidence="4 7" id="KW-0863">Zinc-finger</keyword>
<organism evidence="11 12">
    <name type="scientific">Psophocarpus tetragonolobus</name>
    <name type="common">Winged bean</name>
    <name type="synonym">Dolichos tetragonolobus</name>
    <dbReference type="NCBI Taxonomy" id="3891"/>
    <lineage>
        <taxon>Eukaryota</taxon>
        <taxon>Viridiplantae</taxon>
        <taxon>Streptophyta</taxon>
        <taxon>Embryophyta</taxon>
        <taxon>Tracheophyta</taxon>
        <taxon>Spermatophyta</taxon>
        <taxon>Magnoliopsida</taxon>
        <taxon>eudicotyledons</taxon>
        <taxon>Gunneridae</taxon>
        <taxon>Pentapetalae</taxon>
        <taxon>rosids</taxon>
        <taxon>fabids</taxon>
        <taxon>Fabales</taxon>
        <taxon>Fabaceae</taxon>
        <taxon>Papilionoideae</taxon>
        <taxon>50 kb inversion clade</taxon>
        <taxon>NPAAA clade</taxon>
        <taxon>indigoferoid/millettioid clade</taxon>
        <taxon>Phaseoleae</taxon>
        <taxon>Psophocarpus</taxon>
    </lineage>
</organism>
<dbReference type="GO" id="GO:2000028">
    <property type="term" value="P:regulation of photoperiodism, flowering"/>
    <property type="evidence" value="ECO:0007669"/>
    <property type="project" value="TreeGrafter"/>
</dbReference>
<protein>
    <recommendedName>
        <fullName evidence="13">Zinc finger protein CONSTANS-LIKE 4</fullName>
    </recommendedName>
</protein>
<dbReference type="InterPro" id="IPR010402">
    <property type="entry name" value="CCT_domain"/>
</dbReference>
<feature type="domain" description="B box-type" evidence="9">
    <location>
        <begin position="99"/>
        <end position="146"/>
    </location>
</feature>
<evidence type="ECO:0000256" key="1">
    <source>
        <dbReference type="ARBA" id="ARBA00004123"/>
    </source>
</evidence>
<dbReference type="Pfam" id="PF06203">
    <property type="entry name" value="CCT"/>
    <property type="match status" value="1"/>
</dbReference>
<dbReference type="GO" id="GO:0009909">
    <property type="term" value="P:regulation of flower development"/>
    <property type="evidence" value="ECO:0007669"/>
    <property type="project" value="InterPro"/>
</dbReference>
<comment type="similarity">
    <text evidence="2">Belongs to the CONSTANS family.</text>
</comment>
<dbReference type="PANTHER" id="PTHR31319:SF77">
    <property type="entry name" value="ZINC FINGER PROTEIN CONSTANS-LIKE 4"/>
    <property type="match status" value="1"/>
</dbReference>
<evidence type="ECO:0000256" key="3">
    <source>
        <dbReference type="ARBA" id="ARBA00022723"/>
    </source>
</evidence>
<evidence type="ECO:0000256" key="7">
    <source>
        <dbReference type="PROSITE-ProRule" id="PRU00024"/>
    </source>
</evidence>
<dbReference type="CDD" id="cd19821">
    <property type="entry name" value="Bbox1_BBX-like"/>
    <property type="match status" value="1"/>
</dbReference>
<dbReference type="PROSITE" id="PS50119">
    <property type="entry name" value="ZF_BBOX"/>
    <property type="match status" value="2"/>
</dbReference>
<comment type="subcellular location">
    <subcellularLocation>
        <location evidence="1 8">Nucleus</location>
    </subcellularLocation>
</comment>
<dbReference type="Proteomes" id="UP001386955">
    <property type="component" value="Unassembled WGS sequence"/>
</dbReference>
<name>A0AAN9T9R5_PSOTE</name>
<feature type="domain" description="CCT" evidence="10">
    <location>
        <begin position="352"/>
        <end position="394"/>
    </location>
</feature>
<feature type="domain" description="B box-type" evidence="9">
    <location>
        <begin position="142"/>
        <end position="189"/>
    </location>
</feature>
<reference evidence="11 12" key="1">
    <citation type="submission" date="2024-01" db="EMBL/GenBank/DDBJ databases">
        <title>The genomes of 5 underutilized Papilionoideae crops provide insights into root nodulation and disease resistanc.</title>
        <authorList>
            <person name="Jiang F."/>
        </authorList>
    </citation>
    <scope>NUCLEOTIDE SEQUENCE [LARGE SCALE GENOMIC DNA]</scope>
    <source>
        <strain evidence="11">DUOXIRENSHENG_FW03</strain>
        <tissue evidence="11">Leaves</tissue>
    </source>
</reference>
<dbReference type="PANTHER" id="PTHR31319">
    <property type="entry name" value="ZINC FINGER PROTEIN CONSTANS-LIKE 4"/>
    <property type="match status" value="1"/>
</dbReference>
<dbReference type="GO" id="GO:0008270">
    <property type="term" value="F:zinc ion binding"/>
    <property type="evidence" value="ECO:0007669"/>
    <property type="project" value="UniProtKB-KW"/>
</dbReference>
<evidence type="ECO:0000256" key="2">
    <source>
        <dbReference type="ARBA" id="ARBA00010024"/>
    </source>
</evidence>
<dbReference type="GO" id="GO:0003700">
    <property type="term" value="F:DNA-binding transcription factor activity"/>
    <property type="evidence" value="ECO:0007669"/>
    <property type="project" value="TreeGrafter"/>
</dbReference>
<dbReference type="InterPro" id="IPR049808">
    <property type="entry name" value="CONSTANS-like_Bbox1"/>
</dbReference>
<evidence type="ECO:0000256" key="5">
    <source>
        <dbReference type="ARBA" id="ARBA00022833"/>
    </source>
</evidence>
<evidence type="ECO:0000313" key="12">
    <source>
        <dbReference type="Proteomes" id="UP001386955"/>
    </source>
</evidence>
<keyword evidence="6 8" id="KW-0539">Nucleus</keyword>
<evidence type="ECO:0000313" key="11">
    <source>
        <dbReference type="EMBL" id="KAK7410195.1"/>
    </source>
</evidence>
<keyword evidence="3" id="KW-0479">Metal-binding</keyword>
<dbReference type="PROSITE" id="PS51017">
    <property type="entry name" value="CCT"/>
    <property type="match status" value="1"/>
</dbReference>
<evidence type="ECO:0000256" key="8">
    <source>
        <dbReference type="PROSITE-ProRule" id="PRU00357"/>
    </source>
</evidence>
<accession>A0AAN9T9R5</accession>